<evidence type="ECO:0000313" key="1">
    <source>
        <dbReference type="EMBL" id="CAJ0598892.1"/>
    </source>
</evidence>
<name>A0AA36GV46_CYLNA</name>
<reference evidence="1" key="1">
    <citation type="submission" date="2023-07" db="EMBL/GenBank/DDBJ databases">
        <authorList>
            <consortium name="CYATHOMIX"/>
        </authorList>
    </citation>
    <scope>NUCLEOTIDE SEQUENCE</scope>
    <source>
        <strain evidence="1">N/A</strain>
    </source>
</reference>
<evidence type="ECO:0000313" key="2">
    <source>
        <dbReference type="Proteomes" id="UP001176961"/>
    </source>
</evidence>
<proteinExistence type="predicted"/>
<accession>A0AA36GV46</accession>
<dbReference type="AlphaFoldDB" id="A0AA36GV46"/>
<dbReference type="EMBL" id="CATQJL010000223">
    <property type="protein sequence ID" value="CAJ0598892.1"/>
    <property type="molecule type" value="Genomic_DNA"/>
</dbReference>
<dbReference type="Proteomes" id="UP001176961">
    <property type="component" value="Unassembled WGS sequence"/>
</dbReference>
<protein>
    <submittedName>
        <fullName evidence="1">Uncharacterized protein</fullName>
    </submittedName>
</protein>
<keyword evidence="2" id="KW-1185">Reference proteome</keyword>
<sequence length="69" mass="7994">MKKTTKPKADFDGISELDVISKTGLTQRVFEKFDFIASTRVPRYPYLTGRYQPFCYSLSFNSISSKSNW</sequence>
<comment type="caution">
    <text evidence="1">The sequence shown here is derived from an EMBL/GenBank/DDBJ whole genome shotgun (WGS) entry which is preliminary data.</text>
</comment>
<organism evidence="1 2">
    <name type="scientific">Cylicocyclus nassatus</name>
    <name type="common">Nematode worm</name>
    <dbReference type="NCBI Taxonomy" id="53992"/>
    <lineage>
        <taxon>Eukaryota</taxon>
        <taxon>Metazoa</taxon>
        <taxon>Ecdysozoa</taxon>
        <taxon>Nematoda</taxon>
        <taxon>Chromadorea</taxon>
        <taxon>Rhabditida</taxon>
        <taxon>Rhabditina</taxon>
        <taxon>Rhabditomorpha</taxon>
        <taxon>Strongyloidea</taxon>
        <taxon>Strongylidae</taxon>
        <taxon>Cylicocyclus</taxon>
    </lineage>
</organism>
<gene>
    <name evidence="1" type="ORF">CYNAS_LOCUS10875</name>
</gene>